<dbReference type="GO" id="GO:0043235">
    <property type="term" value="C:receptor complex"/>
    <property type="evidence" value="ECO:0007669"/>
    <property type="project" value="TreeGrafter"/>
</dbReference>
<evidence type="ECO:0000256" key="10">
    <source>
        <dbReference type="ARBA" id="ARBA00023170"/>
    </source>
</evidence>
<dbReference type="GO" id="GO:0008277">
    <property type="term" value="P:regulation of G protein-coupled receptor signaling pathway"/>
    <property type="evidence" value="ECO:0007669"/>
    <property type="project" value="InterPro"/>
</dbReference>
<dbReference type="GO" id="GO:0031623">
    <property type="term" value="P:receptor internalization"/>
    <property type="evidence" value="ECO:0007669"/>
    <property type="project" value="TreeGrafter"/>
</dbReference>
<evidence type="ECO:0000256" key="2">
    <source>
        <dbReference type="ARBA" id="ARBA00007087"/>
    </source>
</evidence>
<dbReference type="GO" id="GO:0015026">
    <property type="term" value="F:coreceptor activity"/>
    <property type="evidence" value="ECO:0007669"/>
    <property type="project" value="InterPro"/>
</dbReference>
<dbReference type="PANTHER" id="PTHR14076:SF7">
    <property type="entry name" value="RECEPTOR ACTIVITY-MODIFYING PROTEIN 1-LIKE"/>
    <property type="match status" value="1"/>
</dbReference>
<proteinExistence type="inferred from homology"/>
<keyword evidence="7 11" id="KW-1133">Transmembrane helix</keyword>
<dbReference type="InterPro" id="IPR038126">
    <property type="entry name" value="RAMP_sf"/>
</dbReference>
<dbReference type="GO" id="GO:0009986">
    <property type="term" value="C:cell surface"/>
    <property type="evidence" value="ECO:0007669"/>
    <property type="project" value="TreeGrafter"/>
</dbReference>
<accession>A0A8S4ADE0</accession>
<dbReference type="EMBL" id="CAJRST010001113">
    <property type="protein sequence ID" value="CAG5865954.1"/>
    <property type="molecule type" value="Genomic_DNA"/>
</dbReference>
<comment type="similarity">
    <text evidence="2">Belongs to the RAMP family.</text>
</comment>
<keyword evidence="10" id="KW-0675">Receptor</keyword>
<keyword evidence="6 12" id="KW-0732">Signal</keyword>
<dbReference type="GO" id="GO:0032870">
    <property type="term" value="P:cellular response to hormone stimulus"/>
    <property type="evidence" value="ECO:0007669"/>
    <property type="project" value="TreeGrafter"/>
</dbReference>
<name>A0A8S4ADE0_9TELE</name>
<keyword evidence="8 11" id="KW-0472">Membrane</keyword>
<dbReference type="Pfam" id="PF04901">
    <property type="entry name" value="RAMP"/>
    <property type="match status" value="1"/>
</dbReference>
<evidence type="ECO:0000256" key="7">
    <source>
        <dbReference type="ARBA" id="ARBA00022989"/>
    </source>
</evidence>
<protein>
    <submittedName>
        <fullName evidence="13">(Atlantic silverside) hypothetical protein</fullName>
    </submittedName>
</protein>
<keyword evidence="9" id="KW-1015">Disulfide bond</keyword>
<evidence type="ECO:0000256" key="8">
    <source>
        <dbReference type="ARBA" id="ARBA00023136"/>
    </source>
</evidence>
<organism evidence="13 14">
    <name type="scientific">Menidia menidia</name>
    <name type="common">Atlantic silverside</name>
    <dbReference type="NCBI Taxonomy" id="238744"/>
    <lineage>
        <taxon>Eukaryota</taxon>
        <taxon>Metazoa</taxon>
        <taxon>Chordata</taxon>
        <taxon>Craniata</taxon>
        <taxon>Vertebrata</taxon>
        <taxon>Euteleostomi</taxon>
        <taxon>Actinopterygii</taxon>
        <taxon>Neopterygii</taxon>
        <taxon>Teleostei</taxon>
        <taxon>Neoteleostei</taxon>
        <taxon>Acanthomorphata</taxon>
        <taxon>Ovalentaria</taxon>
        <taxon>Atherinomorphae</taxon>
        <taxon>Atheriniformes</taxon>
        <taxon>Atherinopsidae</taxon>
        <taxon>Menidiinae</taxon>
        <taxon>Menidia</taxon>
    </lineage>
</organism>
<dbReference type="GO" id="GO:0007186">
    <property type="term" value="P:G protein-coupled receptor signaling pathway"/>
    <property type="evidence" value="ECO:0007669"/>
    <property type="project" value="TreeGrafter"/>
</dbReference>
<feature type="chain" id="PRO_5035883563" evidence="12">
    <location>
        <begin position="30"/>
        <end position="155"/>
    </location>
</feature>
<dbReference type="PANTHER" id="PTHR14076">
    <property type="entry name" value="RECEPTOR ACTIVITY MODIFYING PROTEIN RAMP"/>
    <property type="match status" value="1"/>
</dbReference>
<evidence type="ECO:0000256" key="9">
    <source>
        <dbReference type="ARBA" id="ARBA00023157"/>
    </source>
</evidence>
<sequence>MTRKAEMASALLLPALISIWTVLFSPGMASEFVVPPCNENSFGSAVENCLSDFNKSMETSGYQEKCPWPNVRRIYNNLKVCVEKRASKTWCTGYKFLVDEVFLKVHWRYFSLCEEVQDPPFFTLVMLIAPVIIATLFMPLLCVHLTTWERSGGFY</sequence>
<dbReference type="AlphaFoldDB" id="A0A8S4ADE0"/>
<comment type="subcellular location">
    <subcellularLocation>
        <location evidence="1">Cell membrane</location>
        <topology evidence="1">Single-pass type I membrane protein</topology>
    </subcellularLocation>
</comment>
<dbReference type="GO" id="GO:0006886">
    <property type="term" value="P:intracellular protein transport"/>
    <property type="evidence" value="ECO:0007669"/>
    <property type="project" value="InterPro"/>
</dbReference>
<dbReference type="GO" id="GO:0072659">
    <property type="term" value="P:protein localization to plasma membrane"/>
    <property type="evidence" value="ECO:0007669"/>
    <property type="project" value="TreeGrafter"/>
</dbReference>
<dbReference type="Gene3D" id="1.10.150.510">
    <property type="entry name" value="Receptor activity modifying family"/>
    <property type="match status" value="1"/>
</dbReference>
<gene>
    <name evidence="13" type="ORF">MMEN_LOCUS2592</name>
</gene>
<comment type="caution">
    <text evidence="13">The sequence shown here is derived from an EMBL/GenBank/DDBJ whole genome shotgun (WGS) entry which is preliminary data.</text>
</comment>
<evidence type="ECO:0000313" key="13">
    <source>
        <dbReference type="EMBL" id="CAG5865954.1"/>
    </source>
</evidence>
<evidence type="ECO:0000313" key="14">
    <source>
        <dbReference type="Proteomes" id="UP000677803"/>
    </source>
</evidence>
<feature type="transmembrane region" description="Helical" evidence="11">
    <location>
        <begin position="121"/>
        <end position="143"/>
    </location>
</feature>
<keyword evidence="4" id="KW-1003">Cell membrane</keyword>
<keyword evidence="14" id="KW-1185">Reference proteome</keyword>
<evidence type="ECO:0000256" key="11">
    <source>
        <dbReference type="SAM" id="Phobius"/>
    </source>
</evidence>
<evidence type="ECO:0000256" key="4">
    <source>
        <dbReference type="ARBA" id="ARBA00022475"/>
    </source>
</evidence>
<reference evidence="13" key="1">
    <citation type="submission" date="2021-05" db="EMBL/GenBank/DDBJ databases">
        <authorList>
            <person name="Tigano A."/>
        </authorList>
    </citation>
    <scope>NUCLEOTIDE SEQUENCE</scope>
</reference>
<dbReference type="GO" id="GO:0005886">
    <property type="term" value="C:plasma membrane"/>
    <property type="evidence" value="ECO:0007669"/>
    <property type="project" value="UniProtKB-SubCell"/>
</dbReference>
<evidence type="ECO:0000256" key="6">
    <source>
        <dbReference type="ARBA" id="ARBA00022729"/>
    </source>
</evidence>
<dbReference type="Proteomes" id="UP000677803">
    <property type="component" value="Unassembled WGS sequence"/>
</dbReference>
<dbReference type="GO" id="GO:0006816">
    <property type="term" value="P:calcium ion transport"/>
    <property type="evidence" value="ECO:0007669"/>
    <property type="project" value="TreeGrafter"/>
</dbReference>
<dbReference type="InterPro" id="IPR006985">
    <property type="entry name" value="RAMP"/>
</dbReference>
<feature type="signal peptide" evidence="12">
    <location>
        <begin position="1"/>
        <end position="29"/>
    </location>
</feature>
<dbReference type="OrthoDB" id="8846921at2759"/>
<evidence type="ECO:0000256" key="1">
    <source>
        <dbReference type="ARBA" id="ARBA00004251"/>
    </source>
</evidence>
<keyword evidence="3" id="KW-0813">Transport</keyword>
<evidence type="ECO:0000256" key="5">
    <source>
        <dbReference type="ARBA" id="ARBA00022692"/>
    </source>
</evidence>
<keyword evidence="5 11" id="KW-0812">Transmembrane</keyword>
<evidence type="ECO:0000256" key="12">
    <source>
        <dbReference type="SAM" id="SignalP"/>
    </source>
</evidence>
<evidence type="ECO:0000256" key="3">
    <source>
        <dbReference type="ARBA" id="ARBA00022448"/>
    </source>
</evidence>